<dbReference type="STRING" id="690566.Sphch_0134"/>
<sequence>MAFRTYKSSRPAVSLEEFGRDLARRREALGDAAIMPRNSGTRRTASKKALLKAIKDAGGNW</sequence>
<keyword evidence="2" id="KW-1185">Reference proteome</keyword>
<evidence type="ECO:0000313" key="2">
    <source>
        <dbReference type="Proteomes" id="UP000007150"/>
    </source>
</evidence>
<name>F6EU29_SPHCR</name>
<dbReference type="AlphaFoldDB" id="F6EU29"/>
<dbReference type="RefSeq" id="WP_013846109.1">
    <property type="nucleotide sequence ID" value="NC_015593.1"/>
</dbReference>
<reference evidence="1 2" key="1">
    <citation type="submission" date="2011-05" db="EMBL/GenBank/DDBJ databases">
        <title>Complete sequence of chromosome 1 of Sphingobium chlorophenolicum L-1.</title>
        <authorList>
            <consortium name="US DOE Joint Genome Institute"/>
            <person name="Lucas S."/>
            <person name="Han J."/>
            <person name="Lapidus A."/>
            <person name="Cheng J.-F."/>
            <person name="Goodwin L."/>
            <person name="Pitluck S."/>
            <person name="Peters L."/>
            <person name="Daligault H."/>
            <person name="Han C."/>
            <person name="Tapia R."/>
            <person name="Land M."/>
            <person name="Hauser L."/>
            <person name="Kyrpides N."/>
            <person name="Ivanova N."/>
            <person name="Pagani I."/>
            <person name="Turner P."/>
            <person name="Copley S."/>
            <person name="Woyke T."/>
        </authorList>
    </citation>
    <scope>NUCLEOTIDE SEQUENCE [LARGE SCALE GENOMIC DNA]</scope>
    <source>
        <strain evidence="1 2">L-1</strain>
    </source>
</reference>
<proteinExistence type="predicted"/>
<evidence type="ECO:0000313" key="1">
    <source>
        <dbReference type="EMBL" id="AEG47836.1"/>
    </source>
</evidence>
<dbReference type="KEGG" id="sch:Sphch_0134"/>
<gene>
    <name evidence="1" type="ORF">Sphch_0134</name>
</gene>
<protein>
    <submittedName>
        <fullName evidence="1">Uncharacterized protein</fullName>
    </submittedName>
</protein>
<accession>F6EU29</accession>
<dbReference type="HOGENOM" id="CLU_209246_0_0_5"/>
<dbReference type="Proteomes" id="UP000007150">
    <property type="component" value="Chromosome 1"/>
</dbReference>
<dbReference type="EMBL" id="CP002798">
    <property type="protein sequence ID" value="AEG47836.1"/>
    <property type="molecule type" value="Genomic_DNA"/>
</dbReference>
<organism evidence="1 2">
    <name type="scientific">Sphingobium chlorophenolicum L-1</name>
    <dbReference type="NCBI Taxonomy" id="690566"/>
    <lineage>
        <taxon>Bacteria</taxon>
        <taxon>Pseudomonadati</taxon>
        <taxon>Pseudomonadota</taxon>
        <taxon>Alphaproteobacteria</taxon>
        <taxon>Sphingomonadales</taxon>
        <taxon>Sphingomonadaceae</taxon>
        <taxon>Sphingobium</taxon>
    </lineage>
</organism>